<dbReference type="Pfam" id="PF13237">
    <property type="entry name" value="Fer4_10"/>
    <property type="match status" value="1"/>
</dbReference>
<dbReference type="EMBL" id="AP021876">
    <property type="protein sequence ID" value="BBO81215.1"/>
    <property type="molecule type" value="Genomic_DNA"/>
</dbReference>
<sequence>MSKQKLKSHRINREWCKGCGICVAFCPKKVLELDREDKAVAVRLEDCIACRLCELRCPDLAITVETEDVPVPS</sequence>
<dbReference type="InterPro" id="IPR017896">
    <property type="entry name" value="4Fe4S_Fe-S-bd"/>
</dbReference>
<proteinExistence type="predicted"/>
<organism evidence="5 6">
    <name type="scientific">Desulfosarcina ovata subsp. sediminis</name>
    <dbReference type="NCBI Taxonomy" id="885957"/>
    <lineage>
        <taxon>Bacteria</taxon>
        <taxon>Pseudomonadati</taxon>
        <taxon>Thermodesulfobacteriota</taxon>
        <taxon>Desulfobacteria</taxon>
        <taxon>Desulfobacterales</taxon>
        <taxon>Desulfosarcinaceae</taxon>
        <taxon>Desulfosarcina</taxon>
    </lineage>
</organism>
<dbReference type="PANTHER" id="PTHR43122:SF1">
    <property type="entry name" value="IRON-SULFUR-BINDING PROTEIN"/>
    <property type="match status" value="1"/>
</dbReference>
<dbReference type="Gene3D" id="3.30.70.20">
    <property type="match status" value="1"/>
</dbReference>
<protein>
    <submittedName>
        <fullName evidence="5">4Fe-4S ferredoxin</fullName>
    </submittedName>
</protein>
<dbReference type="GO" id="GO:0051536">
    <property type="term" value="F:iron-sulfur cluster binding"/>
    <property type="evidence" value="ECO:0007669"/>
    <property type="project" value="UniProtKB-KW"/>
</dbReference>
<evidence type="ECO:0000256" key="2">
    <source>
        <dbReference type="ARBA" id="ARBA00023004"/>
    </source>
</evidence>
<keyword evidence="2" id="KW-0408">Iron</keyword>
<dbReference type="Proteomes" id="UP000425960">
    <property type="component" value="Chromosome"/>
</dbReference>
<evidence type="ECO:0000256" key="1">
    <source>
        <dbReference type="ARBA" id="ARBA00022723"/>
    </source>
</evidence>
<dbReference type="GO" id="GO:0046872">
    <property type="term" value="F:metal ion binding"/>
    <property type="evidence" value="ECO:0007669"/>
    <property type="project" value="UniProtKB-KW"/>
</dbReference>
<keyword evidence="3" id="KW-0411">Iron-sulfur</keyword>
<dbReference type="KEGG" id="dov:DSCO28_17810"/>
<name>A0A5K7ZLN4_9BACT</name>
<evidence type="ECO:0000313" key="5">
    <source>
        <dbReference type="EMBL" id="BBO81215.1"/>
    </source>
</evidence>
<dbReference type="InterPro" id="IPR017900">
    <property type="entry name" value="4Fe4S_Fe_S_CS"/>
</dbReference>
<evidence type="ECO:0000259" key="4">
    <source>
        <dbReference type="PROSITE" id="PS51379"/>
    </source>
</evidence>
<keyword evidence="1" id="KW-0479">Metal-binding</keyword>
<feature type="domain" description="4Fe-4S ferredoxin-type" evidence="4">
    <location>
        <begin position="7"/>
        <end position="36"/>
    </location>
</feature>
<reference evidence="5 6" key="1">
    <citation type="submission" date="2019-11" db="EMBL/GenBank/DDBJ databases">
        <title>Comparative genomics of hydrocarbon-degrading Desulfosarcina strains.</title>
        <authorList>
            <person name="Watanabe M."/>
            <person name="Kojima H."/>
            <person name="Fukui M."/>
        </authorList>
    </citation>
    <scope>NUCLEOTIDE SEQUENCE [LARGE SCALE GENOMIC DNA]</scope>
    <source>
        <strain evidence="5 6">28bB2T</strain>
    </source>
</reference>
<evidence type="ECO:0000256" key="3">
    <source>
        <dbReference type="ARBA" id="ARBA00023014"/>
    </source>
</evidence>
<dbReference type="RefSeq" id="WP_155309553.1">
    <property type="nucleotide sequence ID" value="NZ_AP021876.1"/>
</dbReference>
<gene>
    <name evidence="5" type="ORF">DSCO28_17810</name>
</gene>
<dbReference type="PANTHER" id="PTHR43122">
    <property type="entry name" value="FERREDOXIN SUBUNIT OF PYRUVATE:FLAVODOXIN OXIDOREDUCTASE-RELATED"/>
    <property type="match status" value="1"/>
</dbReference>
<evidence type="ECO:0000313" key="6">
    <source>
        <dbReference type="Proteomes" id="UP000425960"/>
    </source>
</evidence>
<dbReference type="PROSITE" id="PS51379">
    <property type="entry name" value="4FE4S_FER_2"/>
    <property type="match status" value="2"/>
</dbReference>
<dbReference type="PROSITE" id="PS00198">
    <property type="entry name" value="4FE4S_FER_1"/>
    <property type="match status" value="1"/>
</dbReference>
<dbReference type="AlphaFoldDB" id="A0A5K7ZLN4"/>
<feature type="domain" description="4Fe-4S ferredoxin-type" evidence="4">
    <location>
        <begin position="38"/>
        <end position="67"/>
    </location>
</feature>
<dbReference type="SUPFAM" id="SSF54862">
    <property type="entry name" value="4Fe-4S ferredoxins"/>
    <property type="match status" value="1"/>
</dbReference>
<accession>A0A5K7ZLN4</accession>